<dbReference type="GO" id="GO:0003723">
    <property type="term" value="F:RNA binding"/>
    <property type="evidence" value="ECO:0007669"/>
    <property type="project" value="UniProtKB-UniRule"/>
</dbReference>
<evidence type="ECO:0000256" key="10">
    <source>
        <dbReference type="ARBA" id="ARBA00022884"/>
    </source>
</evidence>
<dbReference type="GO" id="GO:0008649">
    <property type="term" value="F:rRNA methyltransferase activity"/>
    <property type="evidence" value="ECO:0007669"/>
    <property type="project" value="InterPro"/>
</dbReference>
<evidence type="ECO:0000256" key="5">
    <source>
        <dbReference type="ARBA" id="ARBA00022490"/>
    </source>
</evidence>
<evidence type="ECO:0000256" key="15">
    <source>
        <dbReference type="SAM" id="SignalP"/>
    </source>
</evidence>
<dbReference type="Pfam" id="PF22458">
    <property type="entry name" value="RsmF-B_ferredox"/>
    <property type="match status" value="1"/>
</dbReference>
<dbReference type="GO" id="GO:0005737">
    <property type="term" value="C:cytoplasm"/>
    <property type="evidence" value="ECO:0007669"/>
    <property type="project" value="UniProtKB-SubCell"/>
</dbReference>
<dbReference type="PROSITE" id="PS01153">
    <property type="entry name" value="NOL1_NOP2_SUN"/>
    <property type="match status" value="1"/>
</dbReference>
<dbReference type="SUPFAM" id="SSF53335">
    <property type="entry name" value="S-adenosyl-L-methionine-dependent methyltransferases"/>
    <property type="match status" value="1"/>
</dbReference>
<comment type="similarity">
    <text evidence="3 14">Belongs to the class I-like SAM-binding methyltransferase superfamily. RsmB/NOP family.</text>
</comment>
<evidence type="ECO:0000256" key="4">
    <source>
        <dbReference type="ARBA" id="ARBA00012140"/>
    </source>
</evidence>
<evidence type="ECO:0000256" key="6">
    <source>
        <dbReference type="ARBA" id="ARBA00022552"/>
    </source>
</evidence>
<feature type="chain" id="PRO_5041310472" description="16S rRNA (cytosine(967)-C(5))-methyltransferase" evidence="15">
    <location>
        <begin position="22"/>
        <end position="424"/>
    </location>
</feature>
<keyword evidence="5" id="KW-0963">Cytoplasm</keyword>
<feature type="binding site" evidence="14">
    <location>
        <begin position="251"/>
        <end position="257"/>
    </location>
    <ligand>
        <name>S-adenosyl-L-methionine</name>
        <dbReference type="ChEBI" id="CHEBI:59789"/>
    </ligand>
</feature>
<dbReference type="Gene3D" id="1.10.287.730">
    <property type="entry name" value="Helix hairpin bin"/>
    <property type="match status" value="1"/>
</dbReference>
<evidence type="ECO:0000256" key="8">
    <source>
        <dbReference type="ARBA" id="ARBA00022679"/>
    </source>
</evidence>
<dbReference type="InterPro" id="IPR004573">
    <property type="entry name" value="rRNA_ssu_MeTfrase_B"/>
</dbReference>
<dbReference type="InterPro" id="IPR006027">
    <property type="entry name" value="NusB_RsmB_TIM44"/>
</dbReference>
<dbReference type="KEGG" id="npv:OHM77_08370"/>
<dbReference type="Pfam" id="PF01189">
    <property type="entry name" value="Methyltr_RsmB-F"/>
    <property type="match status" value="1"/>
</dbReference>
<feature type="active site" description="Nucleophile" evidence="14">
    <location>
        <position position="371"/>
    </location>
</feature>
<dbReference type="Proteomes" id="UP001234916">
    <property type="component" value="Chromosome"/>
</dbReference>
<dbReference type="GO" id="GO:0006355">
    <property type="term" value="P:regulation of DNA-templated transcription"/>
    <property type="evidence" value="ECO:0007669"/>
    <property type="project" value="InterPro"/>
</dbReference>
<dbReference type="EMBL" id="CP107246">
    <property type="protein sequence ID" value="WIM04714.1"/>
    <property type="molecule type" value="Genomic_DNA"/>
</dbReference>
<dbReference type="PRINTS" id="PR02008">
    <property type="entry name" value="RCMTFAMILY"/>
</dbReference>
<feature type="domain" description="SAM-dependent MTase RsmB/NOP-type" evidence="16">
    <location>
        <begin position="163"/>
        <end position="423"/>
    </location>
</feature>
<evidence type="ECO:0000259" key="16">
    <source>
        <dbReference type="PROSITE" id="PS51686"/>
    </source>
</evidence>
<keyword evidence="6" id="KW-0698">rRNA processing</keyword>
<dbReference type="AlphaFoldDB" id="A0AA49FJD9"/>
<feature type="binding site" evidence="14">
    <location>
        <position position="273"/>
    </location>
    <ligand>
        <name>S-adenosyl-L-methionine</name>
        <dbReference type="ChEBI" id="CHEBI:59789"/>
    </ligand>
</feature>
<evidence type="ECO:0000256" key="1">
    <source>
        <dbReference type="ARBA" id="ARBA00002724"/>
    </source>
</evidence>
<feature type="signal peptide" evidence="15">
    <location>
        <begin position="1"/>
        <end position="21"/>
    </location>
</feature>
<dbReference type="InterPro" id="IPR035926">
    <property type="entry name" value="NusB-like_sf"/>
</dbReference>
<reference evidence="17" key="1">
    <citation type="journal article" date="2023" name="Nat. Microbiol.">
        <title>Enrichment and characterization of a nitric oxide-reducing microbial community in a continuous bioreactor.</title>
        <authorList>
            <person name="Garrido-Amador P."/>
            <person name="Stortenbeker N."/>
            <person name="Wessels H.J.C.T."/>
            <person name="Speth D.R."/>
            <person name="Garcia-Heredia I."/>
            <person name="Kartal B."/>
        </authorList>
    </citation>
    <scope>NUCLEOTIDE SEQUENCE</scope>
    <source>
        <strain evidence="17">MAG1</strain>
    </source>
</reference>
<accession>A0AA49FJD9</accession>
<dbReference type="InterPro" id="IPR049560">
    <property type="entry name" value="MeTrfase_RsmB-F_NOP2_cat"/>
</dbReference>
<dbReference type="InterPro" id="IPR029063">
    <property type="entry name" value="SAM-dependent_MTases_sf"/>
</dbReference>
<keyword evidence="15" id="KW-0732">Signal</keyword>
<feature type="binding site" evidence="14">
    <location>
        <position position="299"/>
    </location>
    <ligand>
        <name>S-adenosyl-L-methionine</name>
        <dbReference type="ChEBI" id="CHEBI:59789"/>
    </ligand>
</feature>
<evidence type="ECO:0000256" key="2">
    <source>
        <dbReference type="ARBA" id="ARBA00004496"/>
    </source>
</evidence>
<proteinExistence type="inferred from homology"/>
<evidence type="ECO:0000256" key="7">
    <source>
        <dbReference type="ARBA" id="ARBA00022603"/>
    </source>
</evidence>
<feature type="binding site" evidence="14">
    <location>
        <position position="318"/>
    </location>
    <ligand>
        <name>S-adenosyl-L-methionine</name>
        <dbReference type="ChEBI" id="CHEBI:59789"/>
    </ligand>
</feature>
<protein>
    <recommendedName>
        <fullName evidence="4">16S rRNA (cytosine(967)-C(5))-methyltransferase</fullName>
        <ecNumber evidence="4">2.1.1.176</ecNumber>
    </recommendedName>
    <alternativeName>
        <fullName evidence="11">16S rRNA m5C967 methyltransferase</fullName>
    </alternativeName>
    <alternativeName>
        <fullName evidence="12">rRNA (cytosine-C(5)-)-methyltransferase RsmB</fullName>
    </alternativeName>
</protein>
<evidence type="ECO:0000256" key="14">
    <source>
        <dbReference type="PROSITE-ProRule" id="PRU01023"/>
    </source>
</evidence>
<evidence type="ECO:0000256" key="11">
    <source>
        <dbReference type="ARBA" id="ARBA00030399"/>
    </source>
</evidence>
<keyword evidence="8 14" id="KW-0808">Transferase</keyword>
<dbReference type="PROSITE" id="PS51686">
    <property type="entry name" value="SAM_MT_RSMB_NOP"/>
    <property type="match status" value="1"/>
</dbReference>
<dbReference type="Gene3D" id="1.10.940.10">
    <property type="entry name" value="NusB-like"/>
    <property type="match status" value="1"/>
</dbReference>
<comment type="function">
    <text evidence="1">Specifically methylates the cytosine at position 967 (m5C967) of 16S rRNA.</text>
</comment>
<dbReference type="NCBIfam" id="NF008149">
    <property type="entry name" value="PRK10901.1"/>
    <property type="match status" value="1"/>
</dbReference>
<dbReference type="InterPro" id="IPR001678">
    <property type="entry name" value="MeTrfase_RsmB-F_NOP2_dom"/>
</dbReference>
<dbReference type="InterPro" id="IPR023267">
    <property type="entry name" value="RCMT"/>
</dbReference>
<sequence length="424" mass="45881">MTRLPSDSLAFALLAASRAVAAVIGGRTPESALARVELAARPAAMDLAYTTLRDFGRGDFLLGRLVERPPGSPEVRALLLVALARLERRPEDAHTIVDQAVRAAGRLEGGRYRGFANAVLRNFLRRRDALLAAADADDVANLRHPRWWLDRLRAQYPADWRGIALAGNMRPPMALRVNPRRADIEGCLAELAAAGIAARALDGAAILLERPIPVDRLPGFAEGRVSVQDQGAQRAAALLDAKDGMRVLDACAAPGGKTAHILERADAELLALEADADRAGRIHENLARLGLSAQVRVADCRNLAAWWDGRPFDRILADAPCSASGVARRHPDIKWLRRPGDIAGFARVQAEILDALWQTLAPGGRMLYATCSLFAGENGDRIAGFMARHADAGRAPTGGENNEWQLTPDAEHDGFYYALLEKRP</sequence>
<comment type="subcellular location">
    <subcellularLocation>
        <location evidence="2">Cytoplasm</location>
    </subcellularLocation>
</comment>
<evidence type="ECO:0000256" key="13">
    <source>
        <dbReference type="ARBA" id="ARBA00047283"/>
    </source>
</evidence>
<dbReference type="Gene3D" id="3.40.50.150">
    <property type="entry name" value="Vaccinia Virus protein VP39"/>
    <property type="match status" value="1"/>
</dbReference>
<gene>
    <name evidence="17" type="primary">rsmB</name>
    <name evidence="17" type="ORF">OHM77_08370</name>
</gene>
<dbReference type="Gene3D" id="3.30.70.1170">
    <property type="entry name" value="Sun protein, domain 3"/>
    <property type="match status" value="1"/>
</dbReference>
<evidence type="ECO:0000313" key="17">
    <source>
        <dbReference type="EMBL" id="WIM04714.1"/>
    </source>
</evidence>
<dbReference type="SUPFAM" id="SSF48013">
    <property type="entry name" value="NusB-like"/>
    <property type="match status" value="1"/>
</dbReference>
<keyword evidence="10 14" id="KW-0694">RNA-binding</keyword>
<comment type="catalytic activity">
    <reaction evidence="13">
        <text>cytidine(967) in 16S rRNA + S-adenosyl-L-methionine = 5-methylcytidine(967) in 16S rRNA + S-adenosyl-L-homocysteine + H(+)</text>
        <dbReference type="Rhea" id="RHEA:42748"/>
        <dbReference type="Rhea" id="RHEA-COMP:10219"/>
        <dbReference type="Rhea" id="RHEA-COMP:10220"/>
        <dbReference type="ChEBI" id="CHEBI:15378"/>
        <dbReference type="ChEBI" id="CHEBI:57856"/>
        <dbReference type="ChEBI" id="CHEBI:59789"/>
        <dbReference type="ChEBI" id="CHEBI:74483"/>
        <dbReference type="ChEBI" id="CHEBI:82748"/>
        <dbReference type="EC" id="2.1.1.176"/>
    </reaction>
</comment>
<dbReference type="PANTHER" id="PTHR22807:SF61">
    <property type="entry name" value="NOL1_NOP2_SUN FAMILY PROTEIN _ ANTITERMINATION NUSB DOMAIN-CONTAINING PROTEIN"/>
    <property type="match status" value="1"/>
</dbReference>
<organism evidence="17">
    <name type="scientific">Candidatus Nitricoxidivorans perseverans</name>
    <dbReference type="NCBI Taxonomy" id="2975601"/>
    <lineage>
        <taxon>Bacteria</taxon>
        <taxon>Pseudomonadati</taxon>
        <taxon>Pseudomonadota</taxon>
        <taxon>Betaproteobacteria</taxon>
        <taxon>Nitrosomonadales</taxon>
        <taxon>Sterolibacteriaceae</taxon>
        <taxon>Candidatus Nitricoxidivorans</taxon>
    </lineage>
</organism>
<dbReference type="InterPro" id="IPR018314">
    <property type="entry name" value="RsmB/NOL1/NOP2-like_CS"/>
</dbReference>
<dbReference type="EC" id="2.1.1.176" evidence="4"/>
<dbReference type="FunFam" id="3.40.50.150:FF:000022">
    <property type="entry name" value="Ribosomal RNA small subunit methyltransferase B"/>
    <property type="match status" value="1"/>
</dbReference>
<keyword evidence="9 14" id="KW-0949">S-adenosyl-L-methionine</keyword>
<keyword evidence="7 14" id="KW-0489">Methyltransferase</keyword>
<dbReference type="PANTHER" id="PTHR22807">
    <property type="entry name" value="NOP2 YEAST -RELATED NOL1/NOP2/FMU SUN DOMAIN-CONTAINING"/>
    <property type="match status" value="1"/>
</dbReference>
<dbReference type="Pfam" id="PF01029">
    <property type="entry name" value="NusB"/>
    <property type="match status" value="1"/>
</dbReference>
<dbReference type="CDD" id="cd02440">
    <property type="entry name" value="AdoMet_MTases"/>
    <property type="match status" value="1"/>
</dbReference>
<dbReference type="NCBIfam" id="TIGR00563">
    <property type="entry name" value="rsmB"/>
    <property type="match status" value="1"/>
</dbReference>
<name>A0AA49FJD9_9PROT</name>
<evidence type="ECO:0000256" key="3">
    <source>
        <dbReference type="ARBA" id="ARBA00007494"/>
    </source>
</evidence>
<dbReference type="InterPro" id="IPR054728">
    <property type="entry name" value="RsmB-like_ferredoxin"/>
</dbReference>
<evidence type="ECO:0000256" key="12">
    <source>
        <dbReference type="ARBA" id="ARBA00031088"/>
    </source>
</evidence>
<evidence type="ECO:0000256" key="9">
    <source>
        <dbReference type="ARBA" id="ARBA00022691"/>
    </source>
</evidence>